<evidence type="ECO:0000259" key="1">
    <source>
        <dbReference type="Pfam" id="PF00149"/>
    </source>
</evidence>
<evidence type="ECO:0000313" key="2">
    <source>
        <dbReference type="EMBL" id="KAE9395025.1"/>
    </source>
</evidence>
<protein>
    <recommendedName>
        <fullName evidence="1">Calcineurin-like phosphoesterase domain-containing protein</fullName>
    </recommendedName>
</protein>
<sequence>MVQPTIHSPSARVYLEFDVPTDIPAKEDGWTRFVCLSDTHSEVHWDRGGRMPRGDVLLHAGDLSSWGKVRNLRKTIDWLGELDGYRSKIIIAGNHDLWLDDKSEDLNKFEDLERTKMLNECQEMMAELRLKEKGLIYLQYEETKSKAGEKEWAVYGSPASPRHSEGSFQYETKKEAEEIHARIPCHTEILLTHTPPYGLEKLDKTRKGKHVGCKSLAARLDSGDLPRCRLHVFGHIHEAVGAVIIPATEGRAVERVAVNAAIRHRGKPIVVDLKNEC</sequence>
<proteinExistence type="predicted"/>
<dbReference type="PANTHER" id="PTHR12905:SF0">
    <property type="entry name" value="CALCINEURIN-LIKE PHOSPHOESTERASE DOMAIN-CONTAINING PROTEIN"/>
    <property type="match status" value="1"/>
</dbReference>
<feature type="domain" description="Calcineurin-like phosphoesterase" evidence="1">
    <location>
        <begin position="32"/>
        <end position="238"/>
    </location>
</feature>
<keyword evidence="3" id="KW-1185">Reference proteome</keyword>
<accession>A0A6A4HD91</accession>
<dbReference type="CDD" id="cd07379">
    <property type="entry name" value="MPP_239FB"/>
    <property type="match status" value="1"/>
</dbReference>
<dbReference type="InterPro" id="IPR051693">
    <property type="entry name" value="UPF0046_metallophosphoest"/>
</dbReference>
<evidence type="ECO:0000313" key="3">
    <source>
        <dbReference type="Proteomes" id="UP000799118"/>
    </source>
</evidence>
<name>A0A6A4HD91_9AGAR</name>
<dbReference type="GO" id="GO:0016787">
    <property type="term" value="F:hydrolase activity"/>
    <property type="evidence" value="ECO:0007669"/>
    <property type="project" value="InterPro"/>
</dbReference>
<dbReference type="SUPFAM" id="SSF56300">
    <property type="entry name" value="Metallo-dependent phosphatases"/>
    <property type="match status" value="1"/>
</dbReference>
<gene>
    <name evidence="2" type="ORF">BT96DRAFT_862259</name>
</gene>
<dbReference type="Proteomes" id="UP000799118">
    <property type="component" value="Unassembled WGS sequence"/>
</dbReference>
<dbReference type="PANTHER" id="PTHR12905">
    <property type="entry name" value="METALLOPHOSPHOESTERASE"/>
    <property type="match status" value="1"/>
</dbReference>
<dbReference type="Gene3D" id="3.60.21.10">
    <property type="match status" value="1"/>
</dbReference>
<dbReference type="InterPro" id="IPR004843">
    <property type="entry name" value="Calcineurin-like_PHP"/>
</dbReference>
<dbReference type="OrthoDB" id="630188at2759"/>
<organism evidence="2 3">
    <name type="scientific">Gymnopus androsaceus JB14</name>
    <dbReference type="NCBI Taxonomy" id="1447944"/>
    <lineage>
        <taxon>Eukaryota</taxon>
        <taxon>Fungi</taxon>
        <taxon>Dikarya</taxon>
        <taxon>Basidiomycota</taxon>
        <taxon>Agaricomycotina</taxon>
        <taxon>Agaricomycetes</taxon>
        <taxon>Agaricomycetidae</taxon>
        <taxon>Agaricales</taxon>
        <taxon>Marasmiineae</taxon>
        <taxon>Omphalotaceae</taxon>
        <taxon>Gymnopus</taxon>
    </lineage>
</organism>
<dbReference type="Pfam" id="PF00149">
    <property type="entry name" value="Metallophos"/>
    <property type="match status" value="1"/>
</dbReference>
<reference evidence="2" key="1">
    <citation type="journal article" date="2019" name="Environ. Microbiol.">
        <title>Fungal ecological strategies reflected in gene transcription - a case study of two litter decomposers.</title>
        <authorList>
            <person name="Barbi F."/>
            <person name="Kohler A."/>
            <person name="Barry K."/>
            <person name="Baskaran P."/>
            <person name="Daum C."/>
            <person name="Fauchery L."/>
            <person name="Ihrmark K."/>
            <person name="Kuo A."/>
            <person name="LaButti K."/>
            <person name="Lipzen A."/>
            <person name="Morin E."/>
            <person name="Grigoriev I.V."/>
            <person name="Henrissat B."/>
            <person name="Lindahl B."/>
            <person name="Martin F."/>
        </authorList>
    </citation>
    <scope>NUCLEOTIDE SEQUENCE</scope>
    <source>
        <strain evidence="2">JB14</strain>
    </source>
</reference>
<dbReference type="AlphaFoldDB" id="A0A6A4HD91"/>
<dbReference type="EMBL" id="ML769539">
    <property type="protein sequence ID" value="KAE9395025.1"/>
    <property type="molecule type" value="Genomic_DNA"/>
</dbReference>
<dbReference type="InterPro" id="IPR029052">
    <property type="entry name" value="Metallo-depent_PP-like"/>
</dbReference>